<dbReference type="Gene3D" id="2.60.40.10">
    <property type="entry name" value="Immunoglobulins"/>
    <property type="match status" value="2"/>
</dbReference>
<evidence type="ECO:0000313" key="3">
    <source>
        <dbReference type="Proteomes" id="UP000253919"/>
    </source>
</evidence>
<dbReference type="InterPro" id="IPR022409">
    <property type="entry name" value="PKD/Chitinase_dom"/>
</dbReference>
<dbReference type="InterPro" id="IPR044023">
    <property type="entry name" value="Ig_7"/>
</dbReference>
<reference evidence="2 3" key="1">
    <citation type="submission" date="2018-04" db="EMBL/GenBank/DDBJ databases">
        <title>Adhaeribacter sp. HMF7616 genome sequencing and assembly.</title>
        <authorList>
            <person name="Kang H."/>
            <person name="Kang J."/>
            <person name="Cha I."/>
            <person name="Kim H."/>
            <person name="Joh K."/>
        </authorList>
    </citation>
    <scope>NUCLEOTIDE SEQUENCE [LARGE SCALE GENOMIC DNA]</scope>
    <source>
        <strain evidence="2 3">HMF7616</strain>
    </source>
</reference>
<dbReference type="SUPFAM" id="SSF49299">
    <property type="entry name" value="PKD domain"/>
    <property type="match status" value="2"/>
</dbReference>
<dbReference type="InterPro" id="IPR026341">
    <property type="entry name" value="T9SS_type_B"/>
</dbReference>
<dbReference type="InterPro" id="IPR035986">
    <property type="entry name" value="PKD_dom_sf"/>
</dbReference>
<dbReference type="AlphaFoldDB" id="A0A369QEH5"/>
<gene>
    <name evidence="2" type="ORF">AHMF7616_00565</name>
</gene>
<dbReference type="RefSeq" id="WP_115371483.1">
    <property type="nucleotide sequence ID" value="NZ_QASA01000001.1"/>
</dbReference>
<name>A0A369QEH5_9BACT</name>
<dbReference type="Pfam" id="PF19081">
    <property type="entry name" value="Ig_7"/>
    <property type="match status" value="2"/>
</dbReference>
<dbReference type="Pfam" id="PF18911">
    <property type="entry name" value="PKD_4"/>
    <property type="match status" value="1"/>
</dbReference>
<dbReference type="PROSITE" id="PS50093">
    <property type="entry name" value="PKD"/>
    <property type="match status" value="1"/>
</dbReference>
<dbReference type="SMART" id="SM00089">
    <property type="entry name" value="PKD"/>
    <property type="match status" value="2"/>
</dbReference>
<comment type="caution">
    <text evidence="2">The sequence shown here is derived from an EMBL/GenBank/DDBJ whole genome shotgun (WGS) entry which is preliminary data.</text>
</comment>
<organism evidence="2 3">
    <name type="scientific">Adhaeribacter pallidiroseus</name>
    <dbReference type="NCBI Taxonomy" id="2072847"/>
    <lineage>
        <taxon>Bacteria</taxon>
        <taxon>Pseudomonadati</taxon>
        <taxon>Bacteroidota</taxon>
        <taxon>Cytophagia</taxon>
        <taxon>Cytophagales</taxon>
        <taxon>Hymenobacteraceae</taxon>
        <taxon>Adhaeribacter</taxon>
    </lineage>
</organism>
<evidence type="ECO:0000313" key="2">
    <source>
        <dbReference type="EMBL" id="RDC61975.1"/>
    </source>
</evidence>
<feature type="domain" description="PKD" evidence="1">
    <location>
        <begin position="130"/>
        <end position="184"/>
    </location>
</feature>
<sequence length="1246" mass="132354">MQQLLRYLYLSLVFVLFSVFTYAQQCPLPNRITPAGPVSLFVCNGGSITITANEGLNNPDLKYKWKISGRDAAPGDTNQTFTVTQAFIEAQQGRIADIYYEVTSRSGSCPGGANTSKPVTVSRRTADLVAPQFTITTASPQCSGVPMNFRVNGTEDPNLDYIWDFGDGTTAEGFTVAHPFIYLGAGSKQFNVTVVAATPGAGCRSAASAPQSVTIDGGPVFTPADVIDSANFEICIPEDSSVNVRAKLFNNISAANAANITQYIVRWTPDGTPESYDPSLFTAQNFIRNTIPFDTTGTFPISITAVTAACSTTVTKLYQIATKPVAGMEIVKKERAEPPAANPLDPAPCVPVNVTVSDTTEARGGKITRKWAVLNNQGQPATGFIYIDNTTDTSATPVYQFTAQGRFQIQLIVENRCGRDTTSQSVLIAFPEVQLSGIGPVCGDTTIAFTAQNVNYDANLGTEVAGSFQWVVSGTSGATYVEGTSATSKYPVIRFPNIGDYQVSVSFANECGRSNDPSIAQQGDPSQTVITINQIPNPPTIAVAGLAICAGETATITPTGPAGNTFNYYTVATGGTPVATAATYTTGKLTLPTTFYVTTLSPNGCESTGPRTRFDVNVFPAIENNTISQDQEVCQGSAPVLLSGTQPTGDDNSTGYRYTWQFSQAGLNGTYNTAPGVSNGRDYTPPVLQSNAWFRRLVISASCEPDTSNVVAITVSPRVAGGTISGEQQVCVNEPVLPLTGSALPTGIIQWRSSTSSANAGFGPATNRNDEENYEPGVLSQTTWFRRYVLSAGGGCVDSSNVVQVTVTQPVTNNTILADQSLCGGERPAPLTGSTPQGGTQPLQFIWESSTTGPTSGFTAATGTNNTANYNPPAITITTWFRRGVLSGGCDTNYSNAVQITVLPAITANTISGTEPAVCENTAPQTLNGSAPAGGNGTYTYLWESSITSATAAFAPAAGTNNTQNYTPPVITRTTWFRRTVISDNCSSVSETVQIDVTPLPTAPVVQAANVSTCTDSTATLVATGPGGTYQWFETATGGNILFEGATFVTSRLRQTTTYYVQTVNQNQCVSPTRTPVTVNIVSITADAGRDTTIIEGNTMELIARGGVRYQWEPAAGLNDPNVQRPVARPAKTTTYKVTAYSEEGCSATDEVTITVIPRVIIVNTFSPNHDGINETWEIQQIENYPQATVEIFNRWGTKVFTSDTGYKKAWDGTYNGQDLPLATYYYIIRLDNISKPISGNVTLVR</sequence>
<dbReference type="Pfam" id="PF13585">
    <property type="entry name" value="CHU_C"/>
    <property type="match status" value="1"/>
</dbReference>
<dbReference type="EMBL" id="QASA01000001">
    <property type="protein sequence ID" value="RDC61975.1"/>
    <property type="molecule type" value="Genomic_DNA"/>
</dbReference>
<dbReference type="Proteomes" id="UP000253919">
    <property type="component" value="Unassembled WGS sequence"/>
</dbReference>
<dbReference type="NCBIfam" id="TIGR04131">
    <property type="entry name" value="Bac_Flav_CTERM"/>
    <property type="match status" value="1"/>
</dbReference>
<accession>A0A369QEH5</accession>
<keyword evidence="3" id="KW-1185">Reference proteome</keyword>
<proteinExistence type="predicted"/>
<evidence type="ECO:0000259" key="1">
    <source>
        <dbReference type="PROSITE" id="PS50093"/>
    </source>
</evidence>
<dbReference type="OrthoDB" id="7794186at2"/>
<protein>
    <recommendedName>
        <fullName evidence="1">PKD domain-containing protein</fullName>
    </recommendedName>
</protein>
<dbReference type="InterPro" id="IPR013783">
    <property type="entry name" value="Ig-like_fold"/>
</dbReference>
<dbReference type="InterPro" id="IPR000601">
    <property type="entry name" value="PKD_dom"/>
</dbReference>